<name>A0A0B5EGQ0_STRA4</name>
<dbReference type="InterPro" id="IPR039422">
    <property type="entry name" value="MarR/SlyA-like"/>
</dbReference>
<dbReference type="InterPro" id="IPR036388">
    <property type="entry name" value="WH-like_DNA-bd_sf"/>
</dbReference>
<evidence type="ECO:0000313" key="3">
    <source>
        <dbReference type="Proteomes" id="UP000031523"/>
    </source>
</evidence>
<dbReference type="PRINTS" id="PR00598">
    <property type="entry name" value="HTHMARR"/>
</dbReference>
<protein>
    <submittedName>
        <fullName evidence="2">MarR family transcriptional regulator</fullName>
    </submittedName>
</protein>
<dbReference type="PANTHER" id="PTHR33164:SF43">
    <property type="entry name" value="HTH-TYPE TRANSCRIPTIONAL REPRESSOR YETL"/>
    <property type="match status" value="1"/>
</dbReference>
<dbReference type="PROSITE" id="PS50995">
    <property type="entry name" value="HTH_MARR_2"/>
    <property type="match status" value="1"/>
</dbReference>
<dbReference type="SMART" id="SM00347">
    <property type="entry name" value="HTH_MARR"/>
    <property type="match status" value="1"/>
</dbReference>
<dbReference type="KEGG" id="sals:SLNWT_0153"/>
<dbReference type="PANTHER" id="PTHR33164">
    <property type="entry name" value="TRANSCRIPTIONAL REGULATOR, MARR FAMILY"/>
    <property type="match status" value="1"/>
</dbReference>
<dbReference type="InterPro" id="IPR000835">
    <property type="entry name" value="HTH_MarR-typ"/>
</dbReference>
<dbReference type="EMBL" id="CP010519">
    <property type="protein sequence ID" value="AJE80529.1"/>
    <property type="molecule type" value="Genomic_DNA"/>
</dbReference>
<dbReference type="GO" id="GO:0003700">
    <property type="term" value="F:DNA-binding transcription factor activity"/>
    <property type="evidence" value="ECO:0007669"/>
    <property type="project" value="InterPro"/>
</dbReference>
<gene>
    <name evidence="2" type="ORF">SLNWT_0153</name>
</gene>
<reference evidence="2 3" key="1">
    <citation type="submission" date="2015-01" db="EMBL/GenBank/DDBJ databases">
        <title>Enhanced salinomycin production by adjusting the supply of polyketide extender units in Streptomyce albus DSM 41398.</title>
        <authorList>
            <person name="Lu C."/>
        </authorList>
    </citation>
    <scope>NUCLEOTIDE SEQUENCE [LARGE SCALE GENOMIC DNA]</scope>
    <source>
        <strain evidence="3">ATCC 21838 / DSM 41398 / FERM P-419 / JCM 4703 / NBRC 107858</strain>
    </source>
</reference>
<evidence type="ECO:0000259" key="1">
    <source>
        <dbReference type="PROSITE" id="PS50995"/>
    </source>
</evidence>
<dbReference type="AlphaFoldDB" id="A0A0B5EGQ0"/>
<accession>A0A0B5EGQ0</accession>
<sequence>MNELRPPTLMALPSYLAGHLARIGHRLLVEELAVHELRLPHFAVLSALSDFGSPAQHELADRLGLNRSHLVGYLDLLEARGLVRRERDPVDRRRMRVALTDAGRDLHSRLGSVAQQSQQRLLRALTESEQAVLTELMQRVLRAEDEASGTRGP</sequence>
<proteinExistence type="predicted"/>
<dbReference type="GO" id="GO:0006950">
    <property type="term" value="P:response to stress"/>
    <property type="evidence" value="ECO:0007669"/>
    <property type="project" value="TreeGrafter"/>
</dbReference>
<dbReference type="Gene3D" id="1.10.10.10">
    <property type="entry name" value="Winged helix-like DNA-binding domain superfamily/Winged helix DNA-binding domain"/>
    <property type="match status" value="1"/>
</dbReference>
<dbReference type="InterPro" id="IPR036390">
    <property type="entry name" value="WH_DNA-bd_sf"/>
</dbReference>
<organism evidence="2 3">
    <name type="scientific">Streptomyces albus (strain ATCC 21838 / DSM 41398 / FERM P-419 / JCM 4703 / NBRC 107858)</name>
    <dbReference type="NCBI Taxonomy" id="1081613"/>
    <lineage>
        <taxon>Bacteria</taxon>
        <taxon>Bacillati</taxon>
        <taxon>Actinomycetota</taxon>
        <taxon>Actinomycetes</taxon>
        <taxon>Kitasatosporales</taxon>
        <taxon>Streptomycetaceae</taxon>
        <taxon>Streptomyces</taxon>
    </lineage>
</organism>
<evidence type="ECO:0000313" key="2">
    <source>
        <dbReference type="EMBL" id="AJE80529.1"/>
    </source>
</evidence>
<dbReference type="SUPFAM" id="SSF46785">
    <property type="entry name" value="Winged helix' DNA-binding domain"/>
    <property type="match status" value="1"/>
</dbReference>
<keyword evidence="3" id="KW-1185">Reference proteome</keyword>
<feature type="domain" description="HTH marR-type" evidence="1">
    <location>
        <begin position="13"/>
        <end position="142"/>
    </location>
</feature>
<dbReference type="Proteomes" id="UP000031523">
    <property type="component" value="Chromosome"/>
</dbReference>
<dbReference type="Pfam" id="PF12802">
    <property type="entry name" value="MarR_2"/>
    <property type="match status" value="1"/>
</dbReference>